<dbReference type="CDD" id="cd06267">
    <property type="entry name" value="PBP1_LacI_sugar_binding-like"/>
    <property type="match status" value="1"/>
</dbReference>
<keyword evidence="6" id="KW-1185">Reference proteome</keyword>
<comment type="caution">
    <text evidence="5">The sequence shown here is derived from an EMBL/GenBank/DDBJ whole genome shotgun (WGS) entry which is preliminary data.</text>
</comment>
<dbReference type="InterPro" id="IPR000843">
    <property type="entry name" value="HTH_LacI"/>
</dbReference>
<evidence type="ECO:0000313" key="5">
    <source>
        <dbReference type="EMBL" id="MCE4536953.1"/>
    </source>
</evidence>
<dbReference type="InterPro" id="IPR046335">
    <property type="entry name" value="LacI/GalR-like_sensor"/>
</dbReference>
<dbReference type="Gene3D" id="3.40.50.2300">
    <property type="match status" value="2"/>
</dbReference>
<organism evidence="5 6">
    <name type="scientific">Pelomonas caseinilytica</name>
    <dbReference type="NCBI Taxonomy" id="2906763"/>
    <lineage>
        <taxon>Bacteria</taxon>
        <taxon>Pseudomonadati</taxon>
        <taxon>Pseudomonadota</taxon>
        <taxon>Betaproteobacteria</taxon>
        <taxon>Burkholderiales</taxon>
        <taxon>Sphaerotilaceae</taxon>
        <taxon>Roseateles</taxon>
    </lineage>
</organism>
<keyword evidence="2" id="KW-0238">DNA-binding</keyword>
<evidence type="ECO:0000259" key="4">
    <source>
        <dbReference type="PROSITE" id="PS50932"/>
    </source>
</evidence>
<evidence type="ECO:0000256" key="3">
    <source>
        <dbReference type="ARBA" id="ARBA00023163"/>
    </source>
</evidence>
<protein>
    <submittedName>
        <fullName evidence="5">LacI family transcriptional regulator</fullName>
    </submittedName>
</protein>
<dbReference type="Pfam" id="PF00356">
    <property type="entry name" value="LacI"/>
    <property type="match status" value="1"/>
</dbReference>
<sequence length="360" mass="38801">MSEQPTRPRRAATLADVGREAGVSAMAASAVLNGVSTSTRISKETRERVLAAAEKLRYRPNRTARALVDRRMNALGLVGILSGDEPNLYFLEVFDGIMQAAGARGQNVTVFNVGNWVDARRLVPEYCDGRIDGLIMLAPMIDAPASEWLPEHAPAVTVHANRAVPGVPGLQSDDEGGAFLAVSHLLRLGHRRILHVGGPEGSTGADLRQQGYERAFREAGITPPPDHVLRCPFTAEGGRTVLEPWLLRHRGEPLPEAIFAASDAIALGCMERLQARGYRIPEDIALIGFDNTLFARAARLSTVAQPLGKLGRMAVEMLLALIDAEQTRQPGAEDREVVLGTELVERATLAGPRAAELLIA</sequence>
<dbReference type="Gene3D" id="1.10.260.40">
    <property type="entry name" value="lambda repressor-like DNA-binding domains"/>
    <property type="match status" value="1"/>
</dbReference>
<accession>A0ABS8XEF1</accession>
<feature type="domain" description="HTH lacI-type" evidence="4">
    <location>
        <begin position="12"/>
        <end position="69"/>
    </location>
</feature>
<dbReference type="EMBL" id="JAJTWT010000002">
    <property type="protein sequence ID" value="MCE4536953.1"/>
    <property type="molecule type" value="Genomic_DNA"/>
</dbReference>
<dbReference type="PANTHER" id="PTHR30146">
    <property type="entry name" value="LACI-RELATED TRANSCRIPTIONAL REPRESSOR"/>
    <property type="match status" value="1"/>
</dbReference>
<dbReference type="SUPFAM" id="SSF47413">
    <property type="entry name" value="lambda repressor-like DNA-binding domains"/>
    <property type="match status" value="1"/>
</dbReference>
<dbReference type="PANTHER" id="PTHR30146:SF109">
    <property type="entry name" value="HTH-TYPE TRANSCRIPTIONAL REGULATOR GALS"/>
    <property type="match status" value="1"/>
</dbReference>
<proteinExistence type="predicted"/>
<dbReference type="Proteomes" id="UP001201463">
    <property type="component" value="Unassembled WGS sequence"/>
</dbReference>
<keyword evidence="3" id="KW-0804">Transcription</keyword>
<reference evidence="5 6" key="1">
    <citation type="submission" date="2021-12" db="EMBL/GenBank/DDBJ databases">
        <title>Genome seq of p7.</title>
        <authorList>
            <person name="Seo T."/>
        </authorList>
    </citation>
    <scope>NUCLEOTIDE SEQUENCE [LARGE SCALE GENOMIC DNA]</scope>
    <source>
        <strain evidence="5 6">P7</strain>
    </source>
</reference>
<dbReference type="InterPro" id="IPR028082">
    <property type="entry name" value="Peripla_BP_I"/>
</dbReference>
<dbReference type="RefSeq" id="WP_233390663.1">
    <property type="nucleotide sequence ID" value="NZ_JAJTWT010000002.1"/>
</dbReference>
<dbReference type="Pfam" id="PF13377">
    <property type="entry name" value="Peripla_BP_3"/>
    <property type="match status" value="1"/>
</dbReference>
<evidence type="ECO:0000256" key="1">
    <source>
        <dbReference type="ARBA" id="ARBA00023015"/>
    </source>
</evidence>
<dbReference type="InterPro" id="IPR010982">
    <property type="entry name" value="Lambda_DNA-bd_dom_sf"/>
</dbReference>
<gene>
    <name evidence="5" type="ORF">LXT12_06785</name>
</gene>
<evidence type="ECO:0000256" key="2">
    <source>
        <dbReference type="ARBA" id="ARBA00023125"/>
    </source>
</evidence>
<dbReference type="SMART" id="SM00354">
    <property type="entry name" value="HTH_LACI"/>
    <property type="match status" value="1"/>
</dbReference>
<evidence type="ECO:0000313" key="6">
    <source>
        <dbReference type="Proteomes" id="UP001201463"/>
    </source>
</evidence>
<dbReference type="SUPFAM" id="SSF53822">
    <property type="entry name" value="Periplasmic binding protein-like I"/>
    <property type="match status" value="1"/>
</dbReference>
<keyword evidence="1" id="KW-0805">Transcription regulation</keyword>
<dbReference type="PROSITE" id="PS50932">
    <property type="entry name" value="HTH_LACI_2"/>
    <property type="match status" value="1"/>
</dbReference>
<dbReference type="CDD" id="cd01392">
    <property type="entry name" value="HTH_LacI"/>
    <property type="match status" value="1"/>
</dbReference>
<name>A0ABS8XEF1_9BURK</name>